<comment type="caution">
    <text evidence="2">The sequence shown here is derived from an EMBL/GenBank/DDBJ whole genome shotgun (WGS) entry which is preliminary data.</text>
</comment>
<protein>
    <submittedName>
        <fullName evidence="2">Uncharacterized protein</fullName>
    </submittedName>
</protein>
<dbReference type="AlphaFoldDB" id="A0A158BJC4"/>
<accession>A0A158BJC4</accession>
<gene>
    <name evidence="2" type="ORF">AWB82_04186</name>
</gene>
<proteinExistence type="predicted"/>
<name>A0A158BJC4_9BURK</name>
<evidence type="ECO:0000313" key="2">
    <source>
        <dbReference type="EMBL" id="SAK70159.1"/>
    </source>
</evidence>
<dbReference type="OrthoDB" id="9028706at2"/>
<keyword evidence="3" id="KW-1185">Reference proteome</keyword>
<dbReference type="Proteomes" id="UP000054596">
    <property type="component" value="Unassembled WGS sequence"/>
</dbReference>
<evidence type="ECO:0000256" key="1">
    <source>
        <dbReference type="SAM" id="MobiDB-lite"/>
    </source>
</evidence>
<dbReference type="STRING" id="1777143.AWB82_04186"/>
<evidence type="ECO:0000313" key="3">
    <source>
        <dbReference type="Proteomes" id="UP000054596"/>
    </source>
</evidence>
<reference evidence="2" key="1">
    <citation type="submission" date="2016-01" db="EMBL/GenBank/DDBJ databases">
        <authorList>
            <person name="Peeters C."/>
        </authorList>
    </citation>
    <scope>NUCLEOTIDE SEQUENCE [LARGE SCALE GENOMIC DNA]</scope>
    <source>
        <strain evidence="2">LMG 29325</strain>
    </source>
</reference>
<dbReference type="RefSeq" id="WP_086970584.1">
    <property type="nucleotide sequence ID" value="NZ_FCOJ02000031.1"/>
</dbReference>
<feature type="region of interest" description="Disordered" evidence="1">
    <location>
        <begin position="82"/>
        <end position="103"/>
    </location>
</feature>
<sequence length="103" mass="11259">MKATIIAHESPPADASVEIHRFKFLLDDGTTSPIAETISLRTARVIVENLEDGNAFIKMLRTIVKAQPAEYDDLVGRIFPDHYKHSSNGGHPTRGCDGTSPIS</sequence>
<organism evidence="2 3">
    <name type="scientific">Caballeronia glebae</name>
    <dbReference type="NCBI Taxonomy" id="1777143"/>
    <lineage>
        <taxon>Bacteria</taxon>
        <taxon>Pseudomonadati</taxon>
        <taxon>Pseudomonadota</taxon>
        <taxon>Betaproteobacteria</taxon>
        <taxon>Burkholderiales</taxon>
        <taxon>Burkholderiaceae</taxon>
        <taxon>Caballeronia</taxon>
    </lineage>
</organism>
<dbReference type="EMBL" id="FCOJ02000031">
    <property type="protein sequence ID" value="SAK70159.1"/>
    <property type="molecule type" value="Genomic_DNA"/>
</dbReference>